<evidence type="ECO:0000256" key="1">
    <source>
        <dbReference type="ARBA" id="ARBA00004141"/>
    </source>
</evidence>
<dbReference type="Pfam" id="PF08030">
    <property type="entry name" value="NAD_binding_6"/>
    <property type="match status" value="1"/>
</dbReference>
<organism evidence="19 20">
    <name type="scientific">Zostera marina</name>
    <name type="common">Eelgrass</name>
    <dbReference type="NCBI Taxonomy" id="29655"/>
    <lineage>
        <taxon>Eukaryota</taxon>
        <taxon>Viridiplantae</taxon>
        <taxon>Streptophyta</taxon>
        <taxon>Embryophyta</taxon>
        <taxon>Tracheophyta</taxon>
        <taxon>Spermatophyta</taxon>
        <taxon>Magnoliopsida</taxon>
        <taxon>Liliopsida</taxon>
        <taxon>Zosteraceae</taxon>
        <taxon>Zostera</taxon>
    </lineage>
</organism>
<feature type="compositionally biased region" description="Polar residues" evidence="15">
    <location>
        <begin position="771"/>
        <end position="785"/>
    </location>
</feature>
<dbReference type="OrthoDB" id="167398at2759"/>
<dbReference type="FunFam" id="2.40.30.10:FF:000019">
    <property type="entry name" value="Respiratory burst oxidase homolog A"/>
    <property type="match status" value="1"/>
</dbReference>
<keyword evidence="7" id="KW-0479">Metal-binding</keyword>
<dbReference type="CDD" id="cd06186">
    <property type="entry name" value="NOX_Duox_like_FAD_NADP"/>
    <property type="match status" value="1"/>
</dbReference>
<dbReference type="EMBL" id="LFYR01001962">
    <property type="protein sequence ID" value="KMZ58249.1"/>
    <property type="molecule type" value="Genomic_DNA"/>
</dbReference>
<evidence type="ECO:0000256" key="6">
    <source>
        <dbReference type="ARBA" id="ARBA00022692"/>
    </source>
</evidence>
<dbReference type="InterPro" id="IPR050369">
    <property type="entry name" value="RBOH/FRE"/>
</dbReference>
<evidence type="ECO:0000256" key="16">
    <source>
        <dbReference type="SAM" id="Phobius"/>
    </source>
</evidence>
<dbReference type="PRINTS" id="PR00466">
    <property type="entry name" value="GP91PHOX"/>
</dbReference>
<evidence type="ECO:0000256" key="9">
    <source>
        <dbReference type="ARBA" id="ARBA00022837"/>
    </source>
</evidence>
<feature type="compositionally biased region" description="Low complexity" evidence="15">
    <location>
        <begin position="77"/>
        <end position="88"/>
    </location>
</feature>
<evidence type="ECO:0000256" key="10">
    <source>
        <dbReference type="ARBA" id="ARBA00022857"/>
    </source>
</evidence>
<dbReference type="Pfam" id="PF08414">
    <property type="entry name" value="NADPH_Ox"/>
    <property type="match status" value="1"/>
</dbReference>
<keyword evidence="3" id="KW-0597">Phosphoprotein</keyword>
<dbReference type="InterPro" id="IPR017927">
    <property type="entry name" value="FAD-bd_FR_type"/>
</dbReference>
<dbReference type="InterPro" id="IPR013130">
    <property type="entry name" value="Fe3_Rdtase_TM_dom"/>
</dbReference>
<keyword evidence="11 16" id="KW-1133">Transmembrane helix</keyword>
<keyword evidence="12" id="KW-0560">Oxidoreductase</keyword>
<keyword evidence="13 16" id="KW-0472">Membrane</keyword>
<keyword evidence="9" id="KW-0106">Calcium</keyword>
<dbReference type="SUPFAM" id="SSF52343">
    <property type="entry name" value="Ferredoxin reductase-like, C-terminal NADP-linked domain"/>
    <property type="match status" value="1"/>
</dbReference>
<dbReference type="Gene3D" id="3.40.50.80">
    <property type="entry name" value="Nucleotide-binding domain of ferredoxin-NADP reductase (FNR) module"/>
    <property type="match status" value="1"/>
</dbReference>
<dbReference type="AlphaFoldDB" id="A0A0K9NNA1"/>
<feature type="transmembrane region" description="Helical" evidence="16">
    <location>
        <begin position="559"/>
        <end position="583"/>
    </location>
</feature>
<dbReference type="SUPFAM" id="SSF63380">
    <property type="entry name" value="Riboflavin synthase domain-like"/>
    <property type="match status" value="1"/>
</dbReference>
<evidence type="ECO:0000256" key="12">
    <source>
        <dbReference type="ARBA" id="ARBA00023002"/>
    </source>
</evidence>
<feature type="domain" description="FAD-binding FR-type" evidence="18">
    <location>
        <begin position="613"/>
        <end position="733"/>
    </location>
</feature>
<dbReference type="InterPro" id="IPR002048">
    <property type="entry name" value="EF_hand_dom"/>
</dbReference>
<evidence type="ECO:0000256" key="5">
    <source>
        <dbReference type="ARBA" id="ARBA00022630"/>
    </source>
</evidence>
<reference evidence="20" key="1">
    <citation type="journal article" date="2016" name="Nature">
        <title>The genome of the seagrass Zostera marina reveals angiosperm adaptation to the sea.</title>
        <authorList>
            <person name="Olsen J.L."/>
            <person name="Rouze P."/>
            <person name="Verhelst B."/>
            <person name="Lin Y.-C."/>
            <person name="Bayer T."/>
            <person name="Collen J."/>
            <person name="Dattolo E."/>
            <person name="De Paoli E."/>
            <person name="Dittami S."/>
            <person name="Maumus F."/>
            <person name="Michel G."/>
            <person name="Kersting A."/>
            <person name="Lauritano C."/>
            <person name="Lohaus R."/>
            <person name="Toepel M."/>
            <person name="Tonon T."/>
            <person name="Vanneste K."/>
            <person name="Amirebrahimi M."/>
            <person name="Brakel J."/>
            <person name="Bostroem C."/>
            <person name="Chovatia M."/>
            <person name="Grimwood J."/>
            <person name="Jenkins J.W."/>
            <person name="Jueterbock A."/>
            <person name="Mraz A."/>
            <person name="Stam W.T."/>
            <person name="Tice H."/>
            <person name="Bornberg-Bauer E."/>
            <person name="Green P.J."/>
            <person name="Pearson G.A."/>
            <person name="Procaccini G."/>
            <person name="Duarte C.M."/>
            <person name="Schmutz J."/>
            <person name="Reusch T.B.H."/>
            <person name="Van de Peer Y."/>
        </authorList>
    </citation>
    <scope>NUCLEOTIDE SEQUENCE [LARGE SCALE GENOMIC DNA]</scope>
    <source>
        <strain evidence="20">cv. Finnish</strain>
    </source>
</reference>
<dbReference type="Pfam" id="PF01794">
    <property type="entry name" value="Ferric_reduct"/>
    <property type="match status" value="1"/>
</dbReference>
<evidence type="ECO:0000256" key="8">
    <source>
        <dbReference type="ARBA" id="ARBA00022827"/>
    </source>
</evidence>
<dbReference type="InterPro" id="IPR011992">
    <property type="entry name" value="EF-hand-dom_pair"/>
</dbReference>
<name>A0A0K9NNA1_ZOSMR</name>
<keyword evidence="4" id="KW-0575">Peroxidase</keyword>
<accession>A0A0K9NNA1</accession>
<evidence type="ECO:0000259" key="18">
    <source>
        <dbReference type="PROSITE" id="PS51384"/>
    </source>
</evidence>
<comment type="subcellular location">
    <subcellularLocation>
        <location evidence="1">Membrane</location>
        <topology evidence="1">Multi-pass membrane protein</topology>
    </subcellularLocation>
</comment>
<comment type="caution">
    <text evidence="19">The sequence shown here is derived from an EMBL/GenBank/DDBJ whole genome shotgun (WGS) entry which is preliminary data.</text>
</comment>
<evidence type="ECO:0000256" key="13">
    <source>
        <dbReference type="ARBA" id="ARBA00023136"/>
    </source>
</evidence>
<dbReference type="InterPro" id="IPR017938">
    <property type="entry name" value="Riboflavin_synthase-like_b-brl"/>
</dbReference>
<keyword evidence="20" id="KW-1185">Reference proteome</keyword>
<dbReference type="FunFam" id="1.10.238.10:FF:000049">
    <property type="entry name" value="Respiratory burst oxidase homolog A"/>
    <property type="match status" value="1"/>
</dbReference>
<keyword evidence="6 16" id="KW-0812">Transmembrane</keyword>
<keyword evidence="10" id="KW-0521">NADP</keyword>
<dbReference type="Gene3D" id="2.40.30.10">
    <property type="entry name" value="Translation factors"/>
    <property type="match status" value="1"/>
</dbReference>
<dbReference type="Proteomes" id="UP000036987">
    <property type="component" value="Unassembled WGS sequence"/>
</dbReference>
<evidence type="ECO:0000256" key="14">
    <source>
        <dbReference type="SAM" id="Coils"/>
    </source>
</evidence>
<dbReference type="InterPro" id="IPR013623">
    <property type="entry name" value="NADPH_Ox"/>
</dbReference>
<evidence type="ECO:0000313" key="19">
    <source>
        <dbReference type="EMBL" id="KMZ58249.1"/>
    </source>
</evidence>
<evidence type="ECO:0000256" key="4">
    <source>
        <dbReference type="ARBA" id="ARBA00022559"/>
    </source>
</evidence>
<dbReference type="InterPro" id="IPR013112">
    <property type="entry name" value="FAD-bd_8"/>
</dbReference>
<dbReference type="GO" id="GO:0005509">
    <property type="term" value="F:calcium ion binding"/>
    <property type="evidence" value="ECO:0007669"/>
    <property type="project" value="InterPro"/>
</dbReference>
<dbReference type="SUPFAM" id="SSF47473">
    <property type="entry name" value="EF-hand"/>
    <property type="match status" value="1"/>
</dbReference>
<dbReference type="OMA" id="WFVVPGC"/>
<dbReference type="Pfam" id="PF08022">
    <property type="entry name" value="FAD_binding_8"/>
    <property type="match status" value="1"/>
</dbReference>
<evidence type="ECO:0000256" key="15">
    <source>
        <dbReference type="SAM" id="MobiDB-lite"/>
    </source>
</evidence>
<gene>
    <name evidence="19" type="ORF">ZOSMA_78G00150</name>
</gene>
<dbReference type="PROSITE" id="PS50222">
    <property type="entry name" value="EF_HAND_2"/>
    <property type="match status" value="1"/>
</dbReference>
<keyword evidence="8" id="KW-0274">FAD</keyword>
<dbReference type="PANTHER" id="PTHR11972:SF153">
    <property type="entry name" value="SUPEROXIDE-GENERATING NADPH OXIDASE HEAVY CHAIN SUBUNIT A"/>
    <property type="match status" value="1"/>
</dbReference>
<dbReference type="SFLD" id="SFLDG01169">
    <property type="entry name" value="NADPH_oxidase_subgroup_(NOX)"/>
    <property type="match status" value="1"/>
</dbReference>
<dbReference type="PANTHER" id="PTHR11972">
    <property type="entry name" value="NADPH OXIDASE"/>
    <property type="match status" value="1"/>
</dbReference>
<feature type="transmembrane region" description="Helical" evidence="16">
    <location>
        <begin position="519"/>
        <end position="539"/>
    </location>
</feature>
<proteinExistence type="inferred from homology"/>
<feature type="coiled-coil region" evidence="14">
    <location>
        <begin position="284"/>
        <end position="311"/>
    </location>
</feature>
<dbReference type="FunFam" id="3.40.50.80:FF:000007">
    <property type="entry name" value="Respiratory burst oxidase protein A"/>
    <property type="match status" value="1"/>
</dbReference>
<feature type="region of interest" description="Disordered" evidence="15">
    <location>
        <begin position="68"/>
        <end position="88"/>
    </location>
</feature>
<evidence type="ECO:0000259" key="17">
    <source>
        <dbReference type="PROSITE" id="PS50222"/>
    </source>
</evidence>
<evidence type="ECO:0000256" key="11">
    <source>
        <dbReference type="ARBA" id="ARBA00022989"/>
    </source>
</evidence>
<evidence type="ECO:0000256" key="3">
    <source>
        <dbReference type="ARBA" id="ARBA00022553"/>
    </source>
</evidence>
<keyword evidence="5" id="KW-0285">Flavoprotein</keyword>
<protein>
    <submittedName>
        <fullName evidence="19">Putative Respiratory burst oxidase</fullName>
    </submittedName>
</protein>
<evidence type="ECO:0000313" key="20">
    <source>
        <dbReference type="Proteomes" id="UP000036987"/>
    </source>
</evidence>
<evidence type="ECO:0000256" key="7">
    <source>
        <dbReference type="ARBA" id="ARBA00022723"/>
    </source>
</evidence>
<dbReference type="GO" id="GO:0016174">
    <property type="term" value="F:NAD(P)H oxidase H2O2-forming activity"/>
    <property type="evidence" value="ECO:0000318"/>
    <property type="project" value="GO_Central"/>
</dbReference>
<feature type="region of interest" description="Disordered" evidence="15">
    <location>
        <begin position="771"/>
        <end position="803"/>
    </location>
</feature>
<dbReference type="GO" id="GO:0005886">
    <property type="term" value="C:plasma membrane"/>
    <property type="evidence" value="ECO:0000318"/>
    <property type="project" value="GO_Central"/>
</dbReference>
<comment type="similarity">
    <text evidence="2">Belongs to the RBOH (TC 5.B.1.3) family.</text>
</comment>
<feature type="domain" description="EF-hand" evidence="17">
    <location>
        <begin position="253"/>
        <end position="288"/>
    </location>
</feature>
<dbReference type="InterPro" id="IPR013121">
    <property type="entry name" value="Fe_red_NAD-bd_6"/>
</dbReference>
<evidence type="ECO:0000256" key="2">
    <source>
        <dbReference type="ARBA" id="ARBA00007975"/>
    </source>
</evidence>
<dbReference type="STRING" id="29655.A0A0K9NNA1"/>
<dbReference type="Gene3D" id="1.10.238.10">
    <property type="entry name" value="EF-hand"/>
    <property type="match status" value="1"/>
</dbReference>
<keyword evidence="14" id="KW-0175">Coiled coil</keyword>
<dbReference type="InterPro" id="IPR039261">
    <property type="entry name" value="FNR_nucleotide-bd"/>
</dbReference>
<sequence length="946" mass="107515">MATDRPDLLRRCASESIPMDSFALSFSTTPATSDTESEELVEVTIDFHDDETVVLRRIVPAAGTSTAVDVETPPVPSMRRSSSSSRGFRQFSQELTSEAMAKARRFSHDLTTGLSKRFSWSSSKKQAFSTPIDSGGGGGEVIERAIAAREIRKKKAVMDRAWSGATLAMKGLRFISTKTDESDGRKEIIRNFDRLARDGFLARSEFGQCIGMKESKEFALELFDALSRRRMLNTDKITIDEFLDFWSQITDDSFDSRLQIFFDMVDKKGNGRITEPEVKEIIMLSASSNRLARLKEQAEEYAALIMEELDSERFGYIELWQLETLLLQKHTYLNSQTFSYTTSQTQTSSQNLQGFRRRSGSIVNLGKKVCYYFQENWQRMWVLVLWIIVMLGLFTWKFYQYKNRYTFQIMGYCVTTAKGAAETLKFNMALILLPVSRNTITWLRSTRLGHCVPFNDSINFHKTVAAGIIVGTILHAGNHLACDFPRLLQTSYTEYTPLMDDFGEHKPTYMALVRGTEGVTGVVMIVLMAFAFILATRWFRRSAVRLPAPLKWITGFNSFWYSHHLFVLVYILLVIHGQCLYLVHDWYSKTTWMYLAVPILIYAGERMLRAFRSRHYSVNLRKVAIYPGDVLTLHMTKPPAFKYKSGQYIFVKCPAISPFEWHPFSITSAPDDDYLSIHIRQLGDWTEELKNIFSRVCLPPLSGNSGLLRADESTKISFPKLFIDGAYGAPAQDYRKYDVLLLVGLGIGATPFISILKDLLNNIVKSEEQSADSTSCFSQNTDGSTSTGGGHVDSAQGSKVSPKTKKTLKTTNAYFYWVTREQGSFDWFKGIMNEIADLDQLGIIELHNHLTSVYEEGDARSALITLVQSLNHARNGVDILSGTRVRTHFARPNWNKVFARTCRKHPNARIGVFYCGSPVLIKDLNKLCTEYNQRGTTKFELHKEHF</sequence>
<dbReference type="GO" id="GO:0004601">
    <property type="term" value="F:peroxidase activity"/>
    <property type="evidence" value="ECO:0007669"/>
    <property type="project" value="UniProtKB-KW"/>
</dbReference>
<feature type="transmembrane region" description="Helical" evidence="16">
    <location>
        <begin position="380"/>
        <end position="399"/>
    </location>
</feature>
<dbReference type="InterPro" id="IPR000778">
    <property type="entry name" value="Cyt_b245_heavy_chain"/>
</dbReference>
<dbReference type="PROSITE" id="PS51384">
    <property type="entry name" value="FAD_FR"/>
    <property type="match status" value="1"/>
</dbReference>
<feature type="transmembrane region" description="Helical" evidence="16">
    <location>
        <begin position="739"/>
        <end position="756"/>
    </location>
</feature>